<comment type="caution">
    <text evidence="1">The sequence shown here is derived from an EMBL/GenBank/DDBJ whole genome shotgun (WGS) entry which is preliminary data.</text>
</comment>
<accession>A0ACC1Y1R7</accession>
<keyword evidence="1" id="KW-0808">Transferase</keyword>
<reference evidence="1 2" key="1">
    <citation type="journal article" date="2023" name="Science">
        <title>Complex scaffold remodeling in plant triterpene biosynthesis.</title>
        <authorList>
            <person name="De La Pena R."/>
            <person name="Hodgson H."/>
            <person name="Liu J.C."/>
            <person name="Stephenson M.J."/>
            <person name="Martin A.C."/>
            <person name="Owen C."/>
            <person name="Harkess A."/>
            <person name="Leebens-Mack J."/>
            <person name="Jimenez L.E."/>
            <person name="Osbourn A."/>
            <person name="Sattely E.S."/>
        </authorList>
    </citation>
    <scope>NUCLEOTIDE SEQUENCE [LARGE SCALE GENOMIC DNA]</scope>
    <source>
        <strain evidence="2">cv. JPN11</strain>
        <tissue evidence="1">Leaf</tissue>
    </source>
</reference>
<sequence>MQRRLNPNMKDVVRNEVLKLLDVGIIYPISDSTWVSPTQVVPKKSGVTVVKNENNELIPTRTTAGWRMCIDYRKLNSMTRKDHFPLPFMDQILERVAGHEFYCFLDGYSGYNQIEIALEDQEKTTFTCPFGTFAYRRMPFGLCNAPATFQRCMLSIFSDMVERFLEVFMDDFSVFGDSFDDCLSKLQKVLIRCKEKNLVLNWEKCHFMVTHGIVLGHIVSSKGIEVDRAKIELIANLPIPKSVKDVRSFLGHAGFYRRFIKNFSVISKPLCNLLSKDTLFEWTESCQEAFVKLKSMLTSAPIMQPPDWTLPFEIMCDASDYAVGAVLGQRKDKKPYVIYYASKTLNSAQVNYSTTEKELLAVVFALDKFRSYLVGSPIVVFSDHAALKYLLSKKDAKPRLIRWILLLQEFDLTIQDKKGVQNVVADHLSRLVFDESSETTPINDMFPDEQLFSISNLPWFADIANFLVTGQIPSHWNSQDKKKFLSQVHNFFWDDPYLFKYCPDQIIRRCVPDNEIQRIISFSHSEACGGHFSAKKTTAKILQCGFYWPTLFKDTYEFCKACDRCQKLGGITRRNMMPLNPILIIEIFDCWGIDFMGPFPPSFGYLYILVGVDYVSKWIEAIPCKNNDHKIVLKFLKENIFSRFGIPRAIISDGGLHFCNRPFENLMKKYGITHKVSTPYHPQTSGQVELANREIKHILEKSVNPNRKDWSLRLIDALWAYRTAFKSPLGMSPYRIVFGKACHLPVELEHKAFWAIKMFNFNLDKANSLRKLQLNELEEIRNEAYENSRIYKERMKVFHDKNIVRKIVKPSQKVLLYNSKLHLFPGKLRSKWSGPFIVKTVYPHGAVEIEDPKNGNVFKVNGHRLKPFFENFNNERESTTLNEPMYNI</sequence>
<keyword evidence="2" id="KW-1185">Reference proteome</keyword>
<evidence type="ECO:0000313" key="1">
    <source>
        <dbReference type="EMBL" id="KAJ4716944.1"/>
    </source>
</evidence>
<proteinExistence type="predicted"/>
<protein>
    <submittedName>
        <fullName evidence="1">DNA-directed DNA polymerase</fullName>
    </submittedName>
</protein>
<dbReference type="EMBL" id="CM051399">
    <property type="protein sequence ID" value="KAJ4716944.1"/>
    <property type="molecule type" value="Genomic_DNA"/>
</dbReference>
<dbReference type="Proteomes" id="UP001164539">
    <property type="component" value="Chromosome 6"/>
</dbReference>
<organism evidence="1 2">
    <name type="scientific">Melia azedarach</name>
    <name type="common">Chinaberry tree</name>
    <dbReference type="NCBI Taxonomy" id="155640"/>
    <lineage>
        <taxon>Eukaryota</taxon>
        <taxon>Viridiplantae</taxon>
        <taxon>Streptophyta</taxon>
        <taxon>Embryophyta</taxon>
        <taxon>Tracheophyta</taxon>
        <taxon>Spermatophyta</taxon>
        <taxon>Magnoliopsida</taxon>
        <taxon>eudicotyledons</taxon>
        <taxon>Gunneridae</taxon>
        <taxon>Pentapetalae</taxon>
        <taxon>rosids</taxon>
        <taxon>malvids</taxon>
        <taxon>Sapindales</taxon>
        <taxon>Meliaceae</taxon>
        <taxon>Melia</taxon>
    </lineage>
</organism>
<keyword evidence="1" id="KW-0239">DNA-directed DNA polymerase</keyword>
<gene>
    <name evidence="1" type="ORF">OWV82_011891</name>
</gene>
<keyword evidence="1" id="KW-0548">Nucleotidyltransferase</keyword>
<name>A0ACC1Y1R7_MELAZ</name>
<evidence type="ECO:0000313" key="2">
    <source>
        <dbReference type="Proteomes" id="UP001164539"/>
    </source>
</evidence>